<dbReference type="OrthoDB" id="9805307at2"/>
<keyword evidence="4" id="KW-1185">Reference proteome</keyword>
<keyword evidence="3" id="KW-0456">Lyase</keyword>
<dbReference type="GO" id="GO:0018800">
    <property type="term" value="F:5-oxopent-3-ene-1,2,5-tricarboxylate decarboxylase activity"/>
    <property type="evidence" value="ECO:0007669"/>
    <property type="project" value="UniProtKB-EC"/>
</dbReference>
<dbReference type="PANTHER" id="PTHR11820:SF114">
    <property type="entry name" value="4-HYDROXYPHENYLACETATE CATABOLISM PROTEIN"/>
    <property type="match status" value="1"/>
</dbReference>
<dbReference type="GO" id="GO:0046872">
    <property type="term" value="F:metal ion binding"/>
    <property type="evidence" value="ECO:0007669"/>
    <property type="project" value="UniProtKB-KW"/>
</dbReference>
<dbReference type="HOGENOM" id="CLU_028458_4_1_4"/>
<dbReference type="EMBL" id="CP003915">
    <property type="protein sequence ID" value="AHG63839.1"/>
    <property type="molecule type" value="Genomic_DNA"/>
</dbReference>
<dbReference type="PANTHER" id="PTHR11820">
    <property type="entry name" value="ACYLPYRUVASE"/>
    <property type="match status" value="1"/>
</dbReference>
<dbReference type="STRING" id="1247726.MIM_c17580"/>
<dbReference type="EC" id="5.3.3.10" evidence="3"/>
<organism evidence="3 4">
    <name type="scientific">Advenella mimigardefordensis (strain DSM 17166 / LMG 22922 / DPN7)</name>
    <dbReference type="NCBI Taxonomy" id="1247726"/>
    <lineage>
        <taxon>Bacteria</taxon>
        <taxon>Pseudomonadati</taxon>
        <taxon>Pseudomonadota</taxon>
        <taxon>Betaproteobacteria</taxon>
        <taxon>Burkholderiales</taxon>
        <taxon>Alcaligenaceae</taxon>
    </lineage>
</organism>
<dbReference type="InterPro" id="IPR036663">
    <property type="entry name" value="Fumarylacetoacetase_C_sf"/>
</dbReference>
<evidence type="ECO:0000313" key="4">
    <source>
        <dbReference type="Proteomes" id="UP000019095"/>
    </source>
</evidence>
<proteinExistence type="predicted"/>
<dbReference type="KEGG" id="amim:MIM_c17580"/>
<dbReference type="InterPro" id="IPR011234">
    <property type="entry name" value="Fumarylacetoacetase-like_C"/>
</dbReference>
<evidence type="ECO:0000256" key="1">
    <source>
        <dbReference type="ARBA" id="ARBA00022723"/>
    </source>
</evidence>
<name>W0PAG5_ADVMD</name>
<keyword evidence="3" id="KW-0413">Isomerase</keyword>
<dbReference type="PATRIC" id="fig|1247726.3.peg.1938"/>
<reference evidence="3 4" key="1">
    <citation type="journal article" date="2014" name="Microbiology">
        <title>Unravelling the complete genome sequence of Advenella mimigardefordensis strain DPN7T and novel insights in the catabolism of the xenobiotic polythioester precursor 3,3'-dithiodipropionate.</title>
        <authorList>
            <person name="Wubbeler J.H."/>
            <person name="Hiessl S."/>
            <person name="Schuldes J."/>
            <person name="Thurmer A."/>
            <person name="Daniel R."/>
            <person name="Steinbuchel A."/>
        </authorList>
    </citation>
    <scope>NUCLEOTIDE SEQUENCE [LARGE SCALE GENOMIC DNA]</scope>
    <source>
        <strain evidence="4">DSM 17166 / LMG 22922 / DPN7</strain>
    </source>
</reference>
<evidence type="ECO:0000313" key="3">
    <source>
        <dbReference type="EMBL" id="AHG63839.1"/>
    </source>
</evidence>
<feature type="domain" description="Fumarylacetoacetase-like C-terminal" evidence="2">
    <location>
        <begin position="16"/>
        <end position="219"/>
    </location>
</feature>
<dbReference type="RefSeq" id="WP_025372477.1">
    <property type="nucleotide sequence ID" value="NZ_CP003915.1"/>
</dbReference>
<dbReference type="AlphaFoldDB" id="W0PAG5"/>
<dbReference type="GO" id="GO:0008704">
    <property type="term" value="F:5-carboxymethyl-2-hydroxymuconate delta-isomerase activity"/>
    <property type="evidence" value="ECO:0007669"/>
    <property type="project" value="UniProtKB-EC"/>
</dbReference>
<dbReference type="SUPFAM" id="SSF56529">
    <property type="entry name" value="FAH"/>
    <property type="match status" value="1"/>
</dbReference>
<keyword evidence="1" id="KW-0479">Metal-binding</keyword>
<dbReference type="eggNOG" id="COG0179">
    <property type="taxonomic scope" value="Bacteria"/>
</dbReference>
<protein>
    <submittedName>
        <fullName evidence="3">4-hydroxyphenylacetate degradation bifunctional isomerase/decarboxylase</fullName>
        <ecNumber evidence="3">4.1.1.68</ecNumber>
        <ecNumber evidence="3">5.3.3.10</ecNumber>
    </submittedName>
</protein>
<dbReference type="Pfam" id="PF01557">
    <property type="entry name" value="FAA_hydrolase"/>
    <property type="match status" value="1"/>
</dbReference>
<gene>
    <name evidence="3" type="primary">hpaG2</name>
    <name evidence="3" type="ORF">MIM_c17580</name>
</gene>
<accession>W0PAG5</accession>
<dbReference type="EC" id="4.1.1.68" evidence="3"/>
<dbReference type="Gene3D" id="3.90.850.10">
    <property type="entry name" value="Fumarylacetoacetase-like, C-terminal domain"/>
    <property type="match status" value="1"/>
</dbReference>
<sequence length="225" mass="24343">MQAQYSFLSKDLRLGTVYGTLLNDRATIERLASQFDSPPYRAAPKAPVLYIKPRNTFAGDGSVVSIPSDPALVRVDATLGLVIGRNATRVSVSEAMTFVAGFIIVSDLTLPHENYYRPAIVQRNRDGFCPMSRMFALTEGFSPDQASLSVSVNDQPVYERSFATLIRPAAQLIVDVTEFMTLTAGDVLLLGPGEGSPNARPGDRITITVPNLGQLNHSVAEEVLA</sequence>
<evidence type="ECO:0000259" key="2">
    <source>
        <dbReference type="Pfam" id="PF01557"/>
    </source>
</evidence>
<dbReference type="Proteomes" id="UP000019095">
    <property type="component" value="Chromosome"/>
</dbReference>